<dbReference type="GO" id="GO:0005886">
    <property type="term" value="C:plasma membrane"/>
    <property type="evidence" value="ECO:0007669"/>
    <property type="project" value="UniProtKB-SubCell"/>
</dbReference>
<dbReference type="PANTHER" id="PTHR35670">
    <property type="entry name" value="TRANSMEMBRANE PROTEIN 81"/>
    <property type="match status" value="1"/>
</dbReference>
<evidence type="ECO:0000256" key="11">
    <source>
        <dbReference type="SAM" id="SignalP"/>
    </source>
</evidence>
<dbReference type="InterPro" id="IPR036179">
    <property type="entry name" value="Ig-like_dom_sf"/>
</dbReference>
<comment type="caution">
    <text evidence="13">The sequence shown here is derived from an EMBL/GenBank/DDBJ whole genome shotgun (WGS) entry which is preliminary data.</text>
</comment>
<feature type="signal peptide" evidence="11">
    <location>
        <begin position="1"/>
        <end position="23"/>
    </location>
</feature>
<evidence type="ECO:0000256" key="10">
    <source>
        <dbReference type="ARBA" id="ARBA00050022"/>
    </source>
</evidence>
<dbReference type="Gene3D" id="2.60.40.10">
    <property type="entry name" value="Immunoglobulins"/>
    <property type="match status" value="1"/>
</dbReference>
<evidence type="ECO:0000259" key="12">
    <source>
        <dbReference type="PROSITE" id="PS50835"/>
    </source>
</evidence>
<organism evidence="13 14">
    <name type="scientific">Larimichthys crocea</name>
    <name type="common">Large yellow croaker</name>
    <name type="synonym">Pseudosciaena crocea</name>
    <dbReference type="NCBI Taxonomy" id="215358"/>
    <lineage>
        <taxon>Eukaryota</taxon>
        <taxon>Metazoa</taxon>
        <taxon>Chordata</taxon>
        <taxon>Craniata</taxon>
        <taxon>Vertebrata</taxon>
        <taxon>Euteleostomi</taxon>
        <taxon>Actinopterygii</taxon>
        <taxon>Neopterygii</taxon>
        <taxon>Teleostei</taxon>
        <taxon>Neoteleostei</taxon>
        <taxon>Acanthomorphata</taxon>
        <taxon>Eupercaria</taxon>
        <taxon>Sciaenidae</taxon>
        <taxon>Larimichthys</taxon>
    </lineage>
</organism>
<keyword evidence="4 11" id="KW-0732">Signal</keyword>
<dbReference type="AlphaFoldDB" id="A0A6G0IMI7"/>
<evidence type="ECO:0000256" key="6">
    <source>
        <dbReference type="ARBA" id="ARBA00023136"/>
    </source>
</evidence>
<dbReference type="InterPro" id="IPR007110">
    <property type="entry name" value="Ig-like_dom"/>
</dbReference>
<dbReference type="InterPro" id="IPR039293">
    <property type="entry name" value="TMEM81"/>
</dbReference>
<comment type="function">
    <text evidence="9">Essential fertilization factor required for male fertility. Part of a conserved trimeric sperm complex with the essential fertilization factors IZUMO1 and SPACA6 which bridges sperm and oocyte membranes during fertilization by binding to IZUMO1R/JUNO on the oocyte.</text>
</comment>
<evidence type="ECO:0000256" key="4">
    <source>
        <dbReference type="ARBA" id="ARBA00022729"/>
    </source>
</evidence>
<evidence type="ECO:0000256" key="3">
    <source>
        <dbReference type="ARBA" id="ARBA00022692"/>
    </source>
</evidence>
<dbReference type="EMBL" id="REGW02000008">
    <property type="protein sequence ID" value="KAE8292640.1"/>
    <property type="molecule type" value="Genomic_DNA"/>
</dbReference>
<name>A0A6G0IMI7_LARCR</name>
<dbReference type="InterPro" id="IPR013783">
    <property type="entry name" value="Ig-like_fold"/>
</dbReference>
<dbReference type="SUPFAM" id="SSF48726">
    <property type="entry name" value="Immunoglobulin"/>
    <property type="match status" value="1"/>
</dbReference>
<proteinExistence type="predicted"/>
<evidence type="ECO:0000313" key="13">
    <source>
        <dbReference type="EMBL" id="KAE8292640.1"/>
    </source>
</evidence>
<feature type="chain" id="PRO_5026286364" description="Transmembrane protein 81" evidence="11">
    <location>
        <begin position="24"/>
        <end position="227"/>
    </location>
</feature>
<dbReference type="InterPro" id="IPR003599">
    <property type="entry name" value="Ig_sub"/>
</dbReference>
<dbReference type="SMART" id="SM00409">
    <property type="entry name" value="IG"/>
    <property type="match status" value="1"/>
</dbReference>
<dbReference type="Proteomes" id="UP000424527">
    <property type="component" value="Unassembled WGS sequence"/>
</dbReference>
<evidence type="ECO:0000256" key="9">
    <source>
        <dbReference type="ARBA" id="ARBA00049937"/>
    </source>
</evidence>
<evidence type="ECO:0000256" key="2">
    <source>
        <dbReference type="ARBA" id="ARBA00022475"/>
    </source>
</evidence>
<reference evidence="13 14" key="1">
    <citation type="submission" date="2019-07" db="EMBL/GenBank/DDBJ databases">
        <title>Chromosome genome assembly for large yellow croaker.</title>
        <authorList>
            <person name="Xiao S."/>
        </authorList>
    </citation>
    <scope>NUCLEOTIDE SEQUENCE [LARGE SCALE GENOMIC DNA]</scope>
    <source>
        <strain evidence="13">JMULYC20181020</strain>
        <tissue evidence="13">Muscle</tissue>
    </source>
</reference>
<evidence type="ECO:0000256" key="7">
    <source>
        <dbReference type="ARBA" id="ARBA00023157"/>
    </source>
</evidence>
<dbReference type="PROSITE" id="PS50835">
    <property type="entry name" value="IG_LIKE"/>
    <property type="match status" value="1"/>
</dbReference>
<comment type="subcellular location">
    <subcellularLocation>
        <location evidence="1">Cell membrane</location>
        <topology evidence="1">Single-pass type I membrane protein</topology>
    </subcellularLocation>
</comment>
<keyword evidence="7" id="KW-1015">Disulfide bond</keyword>
<keyword evidence="14" id="KW-1185">Reference proteome</keyword>
<feature type="domain" description="Ig-like" evidence="12">
    <location>
        <begin position="99"/>
        <end position="177"/>
    </location>
</feature>
<gene>
    <name evidence="13" type="ORF">D5F01_LYC07726</name>
</gene>
<keyword evidence="3" id="KW-0812">Transmembrane</keyword>
<sequence>MQRMTTWLHLLLLLFHPLTQVHPEEVDKVPVEVIVDSSPCSTTCGLGIKTQTMCFLKDGETAMEEDARSKDGAELSKECRVRKVKCQESWQCGLRTMTVTSGQRVEMDCVEEIMEAMGKFSWRVSWRYARGIISSDDTLFTRRDAPLLDRVVLDPVTEEDAGTYRCDVQDASFRRVKGILGNPRSARRVSQSRLRKLSGPVELNWKPDRAGPACQKEALDLRSADHL</sequence>
<protein>
    <recommendedName>
        <fullName evidence="10">Transmembrane protein 81</fullName>
    </recommendedName>
</protein>
<dbReference type="PANTHER" id="PTHR35670:SF1">
    <property type="entry name" value="TRANSMEMBRANE PROTEIN 81"/>
    <property type="match status" value="1"/>
</dbReference>
<evidence type="ECO:0000256" key="1">
    <source>
        <dbReference type="ARBA" id="ARBA00004251"/>
    </source>
</evidence>
<keyword evidence="5" id="KW-1133">Transmembrane helix</keyword>
<keyword evidence="6" id="KW-0472">Membrane</keyword>
<evidence type="ECO:0000256" key="5">
    <source>
        <dbReference type="ARBA" id="ARBA00022989"/>
    </source>
</evidence>
<keyword evidence="8" id="KW-0393">Immunoglobulin domain</keyword>
<evidence type="ECO:0000256" key="8">
    <source>
        <dbReference type="ARBA" id="ARBA00023319"/>
    </source>
</evidence>
<accession>A0A6G0IMI7</accession>
<keyword evidence="2" id="KW-1003">Cell membrane</keyword>
<evidence type="ECO:0000313" key="14">
    <source>
        <dbReference type="Proteomes" id="UP000424527"/>
    </source>
</evidence>